<sequence>MPAEGSKASDLGVNLTAAAVTKIKELLAQEPKPGLRLRIVVMPGGCAGLKYQLFFSDEKIPGDSVFDVGSNSSNEHSVSDGLKINDGEPSEQAQPESLASEQAVEVIIDAESLPYLSNATINYSDDPDSQGFTIDNPNSTSSCACGKPHH</sequence>
<evidence type="ECO:0000259" key="2">
    <source>
        <dbReference type="Pfam" id="PF01521"/>
    </source>
</evidence>
<dbReference type="InterPro" id="IPR035903">
    <property type="entry name" value="HesB-like_dom_sf"/>
</dbReference>
<feature type="domain" description="Core" evidence="2">
    <location>
        <begin position="92"/>
        <end position="147"/>
    </location>
</feature>
<comment type="caution">
    <text evidence="3">The sequence shown here is derived from an EMBL/GenBank/DDBJ whole genome shotgun (WGS) entry which is preliminary data.</text>
</comment>
<reference evidence="4" key="1">
    <citation type="journal article" date="2019" name="Int. J. Syst. Evol. Microbiol.">
        <title>The Global Catalogue of Microorganisms (GCM) 10K type strain sequencing project: providing services to taxonomists for standard genome sequencing and annotation.</title>
        <authorList>
            <consortium name="The Broad Institute Genomics Platform"/>
            <consortium name="The Broad Institute Genome Sequencing Center for Infectious Disease"/>
            <person name="Wu L."/>
            <person name="Ma J."/>
        </authorList>
    </citation>
    <scope>NUCLEOTIDE SEQUENCE [LARGE SCALE GENOMIC DNA]</scope>
    <source>
        <strain evidence="4">CGMCC 4.7020</strain>
    </source>
</reference>
<evidence type="ECO:0000256" key="1">
    <source>
        <dbReference type="SAM" id="MobiDB-lite"/>
    </source>
</evidence>
<evidence type="ECO:0000313" key="3">
    <source>
        <dbReference type="EMBL" id="MFD1313315.1"/>
    </source>
</evidence>
<dbReference type="Proteomes" id="UP001597058">
    <property type="component" value="Unassembled WGS sequence"/>
</dbReference>
<dbReference type="Gene3D" id="2.60.300.12">
    <property type="entry name" value="HesB-like domain"/>
    <property type="match status" value="1"/>
</dbReference>
<feature type="region of interest" description="Disordered" evidence="1">
    <location>
        <begin position="119"/>
        <end position="150"/>
    </location>
</feature>
<name>A0ABW3XX91_9ACTN</name>
<feature type="region of interest" description="Disordered" evidence="1">
    <location>
        <begin position="66"/>
        <end position="101"/>
    </location>
</feature>
<dbReference type="InterPro" id="IPR000361">
    <property type="entry name" value="ATAP_core_dom"/>
</dbReference>
<protein>
    <submittedName>
        <fullName evidence="3">HesB/IscA family protein</fullName>
    </submittedName>
</protein>
<dbReference type="Pfam" id="PF01521">
    <property type="entry name" value="Fe-S_biosyn"/>
    <property type="match status" value="1"/>
</dbReference>
<dbReference type="RefSeq" id="WP_381241782.1">
    <property type="nucleotide sequence ID" value="NZ_JBHTMM010000182.1"/>
</dbReference>
<proteinExistence type="predicted"/>
<dbReference type="SUPFAM" id="SSF89360">
    <property type="entry name" value="HesB-like domain"/>
    <property type="match status" value="1"/>
</dbReference>
<evidence type="ECO:0000313" key="4">
    <source>
        <dbReference type="Proteomes" id="UP001597058"/>
    </source>
</evidence>
<keyword evidence="4" id="KW-1185">Reference proteome</keyword>
<organism evidence="3 4">
    <name type="scientific">Streptomyces kaempferi</name>
    <dbReference type="NCBI Taxonomy" id="333725"/>
    <lineage>
        <taxon>Bacteria</taxon>
        <taxon>Bacillati</taxon>
        <taxon>Actinomycetota</taxon>
        <taxon>Actinomycetes</taxon>
        <taxon>Kitasatosporales</taxon>
        <taxon>Streptomycetaceae</taxon>
        <taxon>Streptomyces</taxon>
    </lineage>
</organism>
<dbReference type="PANTHER" id="PTHR43011:SF1">
    <property type="entry name" value="IRON-SULFUR CLUSTER ASSEMBLY 2 HOMOLOG, MITOCHONDRIAL"/>
    <property type="match status" value="1"/>
</dbReference>
<dbReference type="PANTHER" id="PTHR43011">
    <property type="entry name" value="IRON-SULFUR CLUSTER ASSEMBLY 2 HOMOLOG, MITOCHONDRIAL"/>
    <property type="match status" value="1"/>
</dbReference>
<feature type="compositionally biased region" description="Polar residues" evidence="1">
    <location>
        <begin position="130"/>
        <end position="143"/>
    </location>
</feature>
<feature type="compositionally biased region" description="Polar residues" evidence="1">
    <location>
        <begin position="91"/>
        <end position="100"/>
    </location>
</feature>
<accession>A0ABW3XX91</accession>
<gene>
    <name evidence="3" type="ORF">ACFQ5X_47315</name>
</gene>
<dbReference type="EMBL" id="JBHTMM010000182">
    <property type="protein sequence ID" value="MFD1313315.1"/>
    <property type="molecule type" value="Genomic_DNA"/>
</dbReference>